<dbReference type="Gene3D" id="1.10.110.10">
    <property type="entry name" value="Plant lipid-transfer and hydrophobic proteins"/>
    <property type="match status" value="1"/>
</dbReference>
<dbReference type="SUPFAM" id="SSF47699">
    <property type="entry name" value="Bifunctional inhibitor/lipid-transfer protein/seed storage 2S albumin"/>
    <property type="match status" value="1"/>
</dbReference>
<dbReference type="InterPro" id="IPR016140">
    <property type="entry name" value="Bifunc_inhib/LTP/seed_store"/>
</dbReference>
<feature type="signal peptide" evidence="4">
    <location>
        <begin position="1"/>
        <end position="25"/>
    </location>
</feature>
<dbReference type="InterPro" id="IPR036312">
    <property type="entry name" value="Bifun_inhib/LTP/seed_sf"/>
</dbReference>
<gene>
    <name evidence="6" type="ORF">ZIOFF_067376</name>
</gene>
<evidence type="ECO:0000313" key="6">
    <source>
        <dbReference type="EMBL" id="KAG6473460.1"/>
    </source>
</evidence>
<dbReference type="GO" id="GO:0008289">
    <property type="term" value="F:lipid binding"/>
    <property type="evidence" value="ECO:0007669"/>
    <property type="project" value="UniProtKB-KW"/>
</dbReference>
<organism evidence="6 7">
    <name type="scientific">Zingiber officinale</name>
    <name type="common">Ginger</name>
    <name type="synonym">Amomum zingiber</name>
    <dbReference type="NCBI Taxonomy" id="94328"/>
    <lineage>
        <taxon>Eukaryota</taxon>
        <taxon>Viridiplantae</taxon>
        <taxon>Streptophyta</taxon>
        <taxon>Embryophyta</taxon>
        <taxon>Tracheophyta</taxon>
        <taxon>Spermatophyta</taxon>
        <taxon>Magnoliopsida</taxon>
        <taxon>Liliopsida</taxon>
        <taxon>Zingiberales</taxon>
        <taxon>Zingiberaceae</taxon>
        <taxon>Zingiber</taxon>
    </lineage>
</organism>
<evidence type="ECO:0000313" key="7">
    <source>
        <dbReference type="Proteomes" id="UP000734854"/>
    </source>
</evidence>
<protein>
    <recommendedName>
        <fullName evidence="5">Bifunctional inhibitor/plant lipid transfer protein/seed storage helical domain-containing protein</fullName>
    </recommendedName>
</protein>
<proteinExistence type="inferred from homology"/>
<dbReference type="InterPro" id="IPR033872">
    <property type="entry name" value="nsLTP2"/>
</dbReference>
<evidence type="ECO:0000256" key="2">
    <source>
        <dbReference type="ARBA" id="ARBA00022448"/>
    </source>
</evidence>
<dbReference type="EMBL" id="JACMSC010000019">
    <property type="protein sequence ID" value="KAG6473460.1"/>
    <property type="molecule type" value="Genomic_DNA"/>
</dbReference>
<sequence>MRMRAVVVLALALVLGLVVVGPSESATCNPLDLIPCSAAVLSGAQPSPSCCAKLKEQRPCFCQYSKNPSLKQYVNSGNGKKTLATCGVAFVAILTMVNLSNNPHRLRIHRYTTVAQIQAQMGSPQQWICNPEDANPLISCDGCQTGKRNRDDNISYLLVADRMATAQLKGATRGNPSQLLIRGRTTLLSCVLSSPTVADGRGRSGSR</sequence>
<keyword evidence="2" id="KW-0813">Transport</keyword>
<dbReference type="Proteomes" id="UP000734854">
    <property type="component" value="Unassembled WGS sequence"/>
</dbReference>
<evidence type="ECO:0000259" key="5">
    <source>
        <dbReference type="Pfam" id="PF00234"/>
    </source>
</evidence>
<evidence type="ECO:0000256" key="1">
    <source>
        <dbReference type="ARBA" id="ARBA00009707"/>
    </source>
</evidence>
<dbReference type="AlphaFoldDB" id="A0A8J5CA05"/>
<feature type="domain" description="Bifunctional inhibitor/plant lipid transfer protein/seed storage helical" evidence="5">
    <location>
        <begin position="31"/>
        <end position="90"/>
    </location>
</feature>
<evidence type="ECO:0000256" key="3">
    <source>
        <dbReference type="ARBA" id="ARBA00023121"/>
    </source>
</evidence>
<feature type="chain" id="PRO_5035287434" description="Bifunctional inhibitor/plant lipid transfer protein/seed storage helical domain-containing protein" evidence="4">
    <location>
        <begin position="26"/>
        <end position="207"/>
    </location>
</feature>
<keyword evidence="3" id="KW-0446">Lipid-binding</keyword>
<reference evidence="6 7" key="1">
    <citation type="submission" date="2020-08" db="EMBL/GenBank/DDBJ databases">
        <title>Plant Genome Project.</title>
        <authorList>
            <person name="Zhang R.-G."/>
        </authorList>
    </citation>
    <scope>NUCLEOTIDE SEQUENCE [LARGE SCALE GENOMIC DNA]</scope>
    <source>
        <tissue evidence="6">Rhizome</tissue>
    </source>
</reference>
<dbReference type="PANTHER" id="PTHR33214:SF69">
    <property type="entry name" value="BIFUNCTIONAL INHIBITOR_LIPID-TRANSFER PROTEIN_SEED STORAGE 2S ALBUMIN SUPERFAMILY PROTEIN"/>
    <property type="match status" value="1"/>
</dbReference>
<dbReference type="Pfam" id="PF00234">
    <property type="entry name" value="Tryp_alpha_amyl"/>
    <property type="match status" value="1"/>
</dbReference>
<name>A0A8J5CA05_ZINOF</name>
<evidence type="ECO:0000256" key="4">
    <source>
        <dbReference type="SAM" id="SignalP"/>
    </source>
</evidence>
<keyword evidence="7" id="KW-1185">Reference proteome</keyword>
<dbReference type="GO" id="GO:0006869">
    <property type="term" value="P:lipid transport"/>
    <property type="evidence" value="ECO:0007669"/>
    <property type="project" value="InterPro"/>
</dbReference>
<dbReference type="CDD" id="cd01959">
    <property type="entry name" value="nsLTP2"/>
    <property type="match status" value="1"/>
</dbReference>
<keyword evidence="4" id="KW-0732">Signal</keyword>
<comment type="caution">
    <text evidence="6">The sequence shown here is derived from an EMBL/GenBank/DDBJ whole genome shotgun (WGS) entry which is preliminary data.</text>
</comment>
<dbReference type="PANTHER" id="PTHR33214">
    <property type="entry name" value="BIFUNCTIONAL INHIBITOR/LIPID-TRANSFER PROTEIN/SEED STORAGE 2S ALBUMIN SUPERFAMILY PROTEIN"/>
    <property type="match status" value="1"/>
</dbReference>
<comment type="similarity">
    <text evidence="1">Belongs to the plant LTP family. B11E subfamily.</text>
</comment>
<accession>A0A8J5CA05</accession>